<comment type="cofactor">
    <cofactor evidence="1 14">
        <name>Mg(2+)</name>
        <dbReference type="ChEBI" id="CHEBI:18420"/>
    </cofactor>
</comment>
<dbReference type="Gene3D" id="1.10.150.110">
    <property type="entry name" value="DNA polymerase beta, N-terminal domain-like"/>
    <property type="match status" value="1"/>
</dbReference>
<keyword evidence="6 14" id="KW-0255">Endonuclease</keyword>
<feature type="domain" description="ERCC4" evidence="16">
    <location>
        <begin position="294"/>
        <end position="400"/>
    </location>
</feature>
<evidence type="ECO:0000256" key="5">
    <source>
        <dbReference type="ARBA" id="ARBA00022723"/>
    </source>
</evidence>
<reference evidence="17" key="1">
    <citation type="submission" date="2023-06" db="EMBL/GenBank/DDBJ databases">
        <title>Draft genome of Marssonina rosae.</title>
        <authorList>
            <person name="Cheng Q."/>
        </authorList>
    </citation>
    <scope>NUCLEOTIDE SEQUENCE</scope>
    <source>
        <strain evidence="17">R4</strain>
    </source>
</reference>
<feature type="region of interest" description="Disordered" evidence="15">
    <location>
        <begin position="74"/>
        <end position="119"/>
    </location>
</feature>
<comment type="function">
    <text evidence="14">Interacts with EME1 to form a DNA structure-specific endonuclease with substrate preference for branched DNA structures with a 5'-end at the branch nick. Typical substrates include 3'-flap structures, D-loops, replication forks and nicked Holliday junctions. May be required in mitosis for the processing of stalled or collapsed replication fork intermediates. May be required in meiosis for the repair of meiosis-specific double strand breaks subsequent to single-end invasion (SEI).</text>
</comment>
<evidence type="ECO:0000256" key="15">
    <source>
        <dbReference type="SAM" id="MobiDB-lite"/>
    </source>
</evidence>
<dbReference type="CDD" id="cd20074">
    <property type="entry name" value="XPF_nuclease_Mus81"/>
    <property type="match status" value="1"/>
</dbReference>
<gene>
    <name evidence="17" type="ORF">QTJ16_004101</name>
</gene>
<evidence type="ECO:0000256" key="11">
    <source>
        <dbReference type="ARBA" id="ARBA00023204"/>
    </source>
</evidence>
<protein>
    <recommendedName>
        <fullName evidence="14">Crossover junction endonuclease MUS81</fullName>
        <ecNumber evidence="14">3.1.22.-</ecNumber>
    </recommendedName>
</protein>
<dbReference type="Pfam" id="PF14716">
    <property type="entry name" value="HHH_8"/>
    <property type="match status" value="1"/>
</dbReference>
<evidence type="ECO:0000256" key="14">
    <source>
        <dbReference type="RuleBase" id="RU369042"/>
    </source>
</evidence>
<feature type="region of interest" description="Disordered" evidence="15">
    <location>
        <begin position="216"/>
        <end position="273"/>
    </location>
</feature>
<dbReference type="GO" id="GO:0000727">
    <property type="term" value="P:double-strand break repair via break-induced replication"/>
    <property type="evidence" value="ECO:0007669"/>
    <property type="project" value="UniProtKB-UniRule"/>
</dbReference>
<evidence type="ECO:0000313" key="17">
    <source>
        <dbReference type="EMBL" id="KAK2626926.1"/>
    </source>
</evidence>
<dbReference type="GO" id="GO:0000712">
    <property type="term" value="P:resolution of meiotic recombination intermediates"/>
    <property type="evidence" value="ECO:0007669"/>
    <property type="project" value="TreeGrafter"/>
</dbReference>
<dbReference type="CDD" id="cd21036">
    <property type="entry name" value="WH_MUS81"/>
    <property type="match status" value="1"/>
</dbReference>
<keyword evidence="8 14" id="KW-0378">Hydrolase</keyword>
<dbReference type="SUPFAM" id="SSF47802">
    <property type="entry name" value="DNA polymerase beta, N-terminal domain-like"/>
    <property type="match status" value="1"/>
</dbReference>
<dbReference type="InterPro" id="IPR027421">
    <property type="entry name" value="DNA_pol_lamdba_lyase_dom_sf"/>
</dbReference>
<name>A0AAD9WF24_9HELO</name>
<sequence>MPDCPNTLWLEFVDEWINTASDRNTKGIQTYKKARTSLRACPYQMQHPSEAQQLFGWGEGLVKKLTRELEDWCAANNQPMPERPNKRKKKQIGAASAEGNDNTEEDAPSPAKKLRKTKEYTPKLRSGPWALVHALATLDKDSHTGITKSDLVELAQPFCDVSFTEVSGPKDFYTAWNSMKTLENKDLVYSKGRPSKQYFLSEDGWELAERMKKASDPFQGRTSQFVTAERASAGPEDAYKDADSQSRRFTTGPFVSPRKSRTPDIVPDGNPVSSDEELPSFNPIILEPGSFTVGLIVDNREVKSKKNRDYLLDHLEKKGVKPTSRGLSLGDFLWIAKLHDPNLLQRRGLEGNEVVLDYVVERKRLDDLVSSIKDKRFLEQKFRLRRSGVKNVIYIIEEAKIEVEHYAQHIASAIASTQVVNGFFVKKTHTMDETIQYLVNMTRLLREKYEAKPLHLIPTKVITTQNYLPLLKHLANVDPSTNYHITYDVFKSITSKTSSLTLRDVYLKMLLCTKGVTAEKALEIQKRWKTPFELAKAYRRIDEKAGRAEQAKKDKMALVSDQMSHLIGTKKLGKAVSVRLSQVWGDVDE</sequence>
<keyword evidence="13" id="KW-0469">Meiosis</keyword>
<evidence type="ECO:0000256" key="13">
    <source>
        <dbReference type="ARBA" id="ARBA00023254"/>
    </source>
</evidence>
<evidence type="ECO:0000256" key="2">
    <source>
        <dbReference type="ARBA" id="ARBA00004123"/>
    </source>
</evidence>
<dbReference type="GO" id="GO:0048476">
    <property type="term" value="C:Holliday junction resolvase complex"/>
    <property type="evidence" value="ECO:0007669"/>
    <property type="project" value="UniProtKB-UniRule"/>
</dbReference>
<dbReference type="InterPro" id="IPR036388">
    <property type="entry name" value="WH-like_DNA-bd_sf"/>
</dbReference>
<keyword evidence="11 14" id="KW-0234">DNA repair</keyword>
<dbReference type="InterPro" id="IPR011335">
    <property type="entry name" value="Restrct_endonuc-II-like"/>
</dbReference>
<evidence type="ECO:0000256" key="6">
    <source>
        <dbReference type="ARBA" id="ARBA00022759"/>
    </source>
</evidence>
<comment type="similarity">
    <text evidence="3 14">Belongs to the XPF family.</text>
</comment>
<organism evidence="17 18">
    <name type="scientific">Diplocarpon rosae</name>
    <dbReference type="NCBI Taxonomy" id="946125"/>
    <lineage>
        <taxon>Eukaryota</taxon>
        <taxon>Fungi</taxon>
        <taxon>Dikarya</taxon>
        <taxon>Ascomycota</taxon>
        <taxon>Pezizomycotina</taxon>
        <taxon>Leotiomycetes</taxon>
        <taxon>Helotiales</taxon>
        <taxon>Drepanopezizaceae</taxon>
        <taxon>Diplocarpon</taxon>
    </lineage>
</organism>
<dbReference type="AlphaFoldDB" id="A0AAD9WF24"/>
<dbReference type="FunFam" id="1.10.10.10:FF:000307">
    <property type="entry name" value="Crossover junction endonuclease MUS81"/>
    <property type="match status" value="1"/>
</dbReference>
<dbReference type="Pfam" id="PF02732">
    <property type="entry name" value="ERCC4"/>
    <property type="match status" value="1"/>
</dbReference>
<dbReference type="Pfam" id="PF21136">
    <property type="entry name" value="WHD_MUS81"/>
    <property type="match status" value="1"/>
</dbReference>
<dbReference type="GO" id="GO:0048257">
    <property type="term" value="F:3'-flap endonuclease activity"/>
    <property type="evidence" value="ECO:0007669"/>
    <property type="project" value="TreeGrafter"/>
</dbReference>
<accession>A0AAD9WF24</accession>
<dbReference type="InterPro" id="IPR006166">
    <property type="entry name" value="ERCC4_domain"/>
</dbReference>
<evidence type="ECO:0000256" key="1">
    <source>
        <dbReference type="ARBA" id="ARBA00001946"/>
    </source>
</evidence>
<dbReference type="InterPro" id="IPR010996">
    <property type="entry name" value="HHH_MUS81"/>
</dbReference>
<comment type="caution">
    <text evidence="17">The sequence shown here is derived from an EMBL/GenBank/DDBJ whole genome shotgun (WGS) entry which is preliminary data.</text>
</comment>
<dbReference type="InterPro" id="IPR047417">
    <property type="entry name" value="WHD_MUS81"/>
</dbReference>
<dbReference type="Gene3D" id="1.10.10.10">
    <property type="entry name" value="Winged helix-like DNA-binding domain superfamily/Winged helix DNA-binding domain"/>
    <property type="match status" value="1"/>
</dbReference>
<dbReference type="GO" id="GO:0006308">
    <property type="term" value="P:DNA catabolic process"/>
    <property type="evidence" value="ECO:0007669"/>
    <property type="project" value="UniProtKB-UniRule"/>
</dbReference>
<dbReference type="InterPro" id="IPR033309">
    <property type="entry name" value="Mus81"/>
</dbReference>
<dbReference type="Gene3D" id="1.10.150.670">
    <property type="entry name" value="Crossover junction endonuclease EME1, DNA-binding domain"/>
    <property type="match status" value="1"/>
</dbReference>
<dbReference type="Proteomes" id="UP001285354">
    <property type="component" value="Unassembled WGS sequence"/>
</dbReference>
<feature type="compositionally biased region" description="Basic and acidic residues" evidence="15">
    <location>
        <begin position="237"/>
        <end position="246"/>
    </location>
</feature>
<dbReference type="InterPro" id="IPR047416">
    <property type="entry name" value="XPF_nuclease_Mus81"/>
</dbReference>
<dbReference type="Gene3D" id="3.40.50.10130">
    <property type="match status" value="1"/>
</dbReference>
<dbReference type="PANTHER" id="PTHR13451">
    <property type="entry name" value="CLASS II CROSSOVER JUNCTION ENDONUCLEASE MUS81"/>
    <property type="match status" value="1"/>
</dbReference>
<evidence type="ECO:0000256" key="12">
    <source>
        <dbReference type="ARBA" id="ARBA00023242"/>
    </source>
</evidence>
<keyword evidence="18" id="KW-1185">Reference proteome</keyword>
<keyword evidence="10 14" id="KW-0233">DNA recombination</keyword>
<evidence type="ECO:0000256" key="10">
    <source>
        <dbReference type="ARBA" id="ARBA00023172"/>
    </source>
</evidence>
<dbReference type="EC" id="3.1.22.-" evidence="14"/>
<dbReference type="GO" id="GO:0046872">
    <property type="term" value="F:metal ion binding"/>
    <property type="evidence" value="ECO:0007669"/>
    <property type="project" value="UniProtKB-UniRule"/>
</dbReference>
<dbReference type="SUPFAM" id="SSF52980">
    <property type="entry name" value="Restriction endonuclease-like"/>
    <property type="match status" value="1"/>
</dbReference>
<dbReference type="SMART" id="SM00891">
    <property type="entry name" value="ERCC4"/>
    <property type="match status" value="1"/>
</dbReference>
<dbReference type="GO" id="GO:0031573">
    <property type="term" value="P:mitotic intra-S DNA damage checkpoint signaling"/>
    <property type="evidence" value="ECO:0007669"/>
    <property type="project" value="TreeGrafter"/>
</dbReference>
<evidence type="ECO:0000256" key="3">
    <source>
        <dbReference type="ARBA" id="ARBA00010015"/>
    </source>
</evidence>
<evidence type="ECO:0000313" key="18">
    <source>
        <dbReference type="Proteomes" id="UP001285354"/>
    </source>
</evidence>
<comment type="subunit">
    <text evidence="14">Interacts with EME1.</text>
</comment>
<evidence type="ECO:0000256" key="8">
    <source>
        <dbReference type="ARBA" id="ARBA00022801"/>
    </source>
</evidence>
<dbReference type="PANTHER" id="PTHR13451:SF0">
    <property type="entry name" value="CROSSOVER JUNCTION ENDONUCLEASE MUS81"/>
    <property type="match status" value="1"/>
</dbReference>
<keyword evidence="4 14" id="KW-0540">Nuclease</keyword>
<keyword evidence="5 14" id="KW-0479">Metal-binding</keyword>
<evidence type="ECO:0000256" key="7">
    <source>
        <dbReference type="ARBA" id="ARBA00022763"/>
    </source>
</evidence>
<keyword evidence="12 14" id="KW-0539">Nucleus</keyword>
<dbReference type="GO" id="GO:0031297">
    <property type="term" value="P:replication fork processing"/>
    <property type="evidence" value="ECO:0007669"/>
    <property type="project" value="UniProtKB-ARBA"/>
</dbReference>
<evidence type="ECO:0000256" key="9">
    <source>
        <dbReference type="ARBA" id="ARBA00022842"/>
    </source>
</evidence>
<dbReference type="EMBL" id="JAUBYV010000005">
    <property type="protein sequence ID" value="KAK2626926.1"/>
    <property type="molecule type" value="Genomic_DNA"/>
</dbReference>
<evidence type="ECO:0000256" key="4">
    <source>
        <dbReference type="ARBA" id="ARBA00022722"/>
    </source>
</evidence>
<evidence type="ECO:0000259" key="16">
    <source>
        <dbReference type="SMART" id="SM00891"/>
    </source>
</evidence>
<keyword evidence="9 14" id="KW-0460">Magnesium</keyword>
<keyword evidence="7 14" id="KW-0227">DNA damage</keyword>
<proteinExistence type="inferred from homology"/>
<dbReference type="FunFam" id="1.10.150.110:FF:000001">
    <property type="entry name" value="Putative Crossover junction endonuclease MUS81"/>
    <property type="match status" value="1"/>
</dbReference>
<dbReference type="FunFam" id="3.40.50.10130:FF:000003">
    <property type="entry name" value="Crossover junction endonuclease MUS81"/>
    <property type="match status" value="1"/>
</dbReference>
<comment type="subcellular location">
    <subcellularLocation>
        <location evidence="2 14">Nucleus</location>
    </subcellularLocation>
</comment>
<dbReference type="InterPro" id="IPR042530">
    <property type="entry name" value="EME1/EME2_C"/>
</dbReference>
<dbReference type="GO" id="GO:0005634">
    <property type="term" value="C:nucleus"/>
    <property type="evidence" value="ECO:0007669"/>
    <property type="project" value="UniProtKB-SubCell"/>
</dbReference>
<dbReference type="GO" id="GO:0008821">
    <property type="term" value="F:crossover junction DNA endonuclease activity"/>
    <property type="evidence" value="ECO:0007669"/>
    <property type="project" value="UniProtKB-UniRule"/>
</dbReference>
<dbReference type="GO" id="GO:0003677">
    <property type="term" value="F:DNA binding"/>
    <property type="evidence" value="ECO:0007669"/>
    <property type="project" value="UniProtKB-UniRule"/>
</dbReference>